<sequence length="159" mass="17078">MNAAHVVNAATANSDGALCMRLPPEGFVNGGILSCRTGWPSDEHVDANVSIVACSPSRVMLCSGASHSRQLVSSQVKSSLQRSTPVLFAMKDCTCEHPAFVHCASETPPGKVRVWFWVCRMDTSSAAGTGLAVTKGRINERREMETEIKGRNPNIGYTI</sequence>
<reference evidence="1" key="1">
    <citation type="submission" date="2023-03" db="EMBL/GenBank/DDBJ databases">
        <title>Massive genome expansion in bonnet fungi (Mycena s.s.) driven by repeated elements and novel gene families across ecological guilds.</title>
        <authorList>
            <consortium name="Lawrence Berkeley National Laboratory"/>
            <person name="Harder C.B."/>
            <person name="Miyauchi S."/>
            <person name="Viragh M."/>
            <person name="Kuo A."/>
            <person name="Thoen E."/>
            <person name="Andreopoulos B."/>
            <person name="Lu D."/>
            <person name="Skrede I."/>
            <person name="Drula E."/>
            <person name="Henrissat B."/>
            <person name="Morin E."/>
            <person name="Kohler A."/>
            <person name="Barry K."/>
            <person name="LaButti K."/>
            <person name="Morin E."/>
            <person name="Salamov A."/>
            <person name="Lipzen A."/>
            <person name="Mereny Z."/>
            <person name="Hegedus B."/>
            <person name="Baldrian P."/>
            <person name="Stursova M."/>
            <person name="Weitz H."/>
            <person name="Taylor A."/>
            <person name="Grigoriev I.V."/>
            <person name="Nagy L.G."/>
            <person name="Martin F."/>
            <person name="Kauserud H."/>
        </authorList>
    </citation>
    <scope>NUCLEOTIDE SEQUENCE</scope>
    <source>
        <strain evidence="1">CBHHK200</strain>
    </source>
</reference>
<proteinExistence type="predicted"/>
<keyword evidence="2" id="KW-1185">Reference proteome</keyword>
<evidence type="ECO:0000313" key="2">
    <source>
        <dbReference type="Proteomes" id="UP001218188"/>
    </source>
</evidence>
<organism evidence="1 2">
    <name type="scientific">Mycena alexandri</name>
    <dbReference type="NCBI Taxonomy" id="1745969"/>
    <lineage>
        <taxon>Eukaryota</taxon>
        <taxon>Fungi</taxon>
        <taxon>Dikarya</taxon>
        <taxon>Basidiomycota</taxon>
        <taxon>Agaricomycotina</taxon>
        <taxon>Agaricomycetes</taxon>
        <taxon>Agaricomycetidae</taxon>
        <taxon>Agaricales</taxon>
        <taxon>Marasmiineae</taxon>
        <taxon>Mycenaceae</taxon>
        <taxon>Mycena</taxon>
    </lineage>
</organism>
<evidence type="ECO:0000313" key="1">
    <source>
        <dbReference type="EMBL" id="KAJ7028769.1"/>
    </source>
</evidence>
<dbReference type="Proteomes" id="UP001218188">
    <property type="component" value="Unassembled WGS sequence"/>
</dbReference>
<dbReference type="EMBL" id="JARJCM010000109">
    <property type="protein sequence ID" value="KAJ7028769.1"/>
    <property type="molecule type" value="Genomic_DNA"/>
</dbReference>
<dbReference type="AlphaFoldDB" id="A0AAD6SJN7"/>
<name>A0AAD6SJN7_9AGAR</name>
<comment type="caution">
    <text evidence="1">The sequence shown here is derived from an EMBL/GenBank/DDBJ whole genome shotgun (WGS) entry which is preliminary data.</text>
</comment>
<accession>A0AAD6SJN7</accession>
<protein>
    <submittedName>
        <fullName evidence="1">Uncharacterized protein</fullName>
    </submittedName>
</protein>
<gene>
    <name evidence="1" type="ORF">C8F04DRAFT_1118572</name>
</gene>